<name>A0ABW5Y9S9_9SPHI</name>
<dbReference type="InterPro" id="IPR046537">
    <property type="entry name" value="DUF6602"/>
</dbReference>
<dbReference type="Pfam" id="PF20247">
    <property type="entry name" value="DUF6602"/>
    <property type="match status" value="1"/>
</dbReference>
<feature type="domain" description="DUF6602" evidence="1">
    <location>
        <begin position="22"/>
        <end position="123"/>
    </location>
</feature>
<keyword evidence="3" id="KW-1185">Reference proteome</keyword>
<evidence type="ECO:0000313" key="3">
    <source>
        <dbReference type="Proteomes" id="UP001597557"/>
    </source>
</evidence>
<comment type="caution">
    <text evidence="2">The sequence shown here is derived from an EMBL/GenBank/DDBJ whole genome shotgun (WGS) entry which is preliminary data.</text>
</comment>
<protein>
    <submittedName>
        <fullName evidence="2">DUF6602 domain-containing protein</fullName>
    </submittedName>
</protein>
<dbReference type="EMBL" id="JBHUPD010000001">
    <property type="protein sequence ID" value="MFD2872006.1"/>
    <property type="molecule type" value="Genomic_DNA"/>
</dbReference>
<accession>A0ABW5Y9S9</accession>
<dbReference type="RefSeq" id="WP_377183245.1">
    <property type="nucleotide sequence ID" value="NZ_JBHUPD010000001.1"/>
</dbReference>
<evidence type="ECO:0000259" key="1">
    <source>
        <dbReference type="Pfam" id="PF20247"/>
    </source>
</evidence>
<evidence type="ECO:0000313" key="2">
    <source>
        <dbReference type="EMBL" id="MFD2872006.1"/>
    </source>
</evidence>
<gene>
    <name evidence="2" type="ORF">ACFS5N_05970</name>
</gene>
<organism evidence="2 3">
    <name type="scientific">Mucilaginibacter ximonensis</name>
    <dbReference type="NCBI Taxonomy" id="538021"/>
    <lineage>
        <taxon>Bacteria</taxon>
        <taxon>Pseudomonadati</taxon>
        <taxon>Bacteroidota</taxon>
        <taxon>Sphingobacteriia</taxon>
        <taxon>Sphingobacteriales</taxon>
        <taxon>Sphingobacteriaceae</taxon>
        <taxon>Mucilaginibacter</taxon>
    </lineage>
</organism>
<dbReference type="Proteomes" id="UP001597557">
    <property type="component" value="Unassembled WGS sequence"/>
</dbReference>
<proteinExistence type="predicted"/>
<reference evidence="3" key="1">
    <citation type="journal article" date="2019" name="Int. J. Syst. Evol. Microbiol.">
        <title>The Global Catalogue of Microorganisms (GCM) 10K type strain sequencing project: providing services to taxonomists for standard genome sequencing and annotation.</title>
        <authorList>
            <consortium name="The Broad Institute Genomics Platform"/>
            <consortium name="The Broad Institute Genome Sequencing Center for Infectious Disease"/>
            <person name="Wu L."/>
            <person name="Ma J."/>
        </authorList>
    </citation>
    <scope>NUCLEOTIDE SEQUENCE [LARGE SCALE GENOMIC DNA]</scope>
    <source>
        <strain evidence="3">KCTC 22437</strain>
    </source>
</reference>
<sequence length="429" mass="49112">MINTVADFLYQLQQEQEKVAEAQGITHRVTIGEMYERIAGNLLEKAIFTGYNINVISRSFIKDKDGKRSKELDLMIIEGEGEPIPLTDRFDVKFEQVIAVIQIKKTLNLQQLEDGYMNLYSVYEIAPEGVQQYQADMFNDAYRSICRQSTAVNGKIRKTFENSTAEGLYEILKWEAILPARILFAFNGFQTEKGLRDSFYNFLAKQRSTPQELIPGFGPLNFPNLIVNDEFILIKNNGLPFVAPLDGADWDFYTSARGNPYLALLEIVWTRLTYRYGLSSDIFGEDLQLAGVTRYLTANTVWVAGQRGWNYHYTHLRQATLGNADNTHMDWSPVLLNFNQFHIINYLCAHTVLKLNKIRQVLGFPSDSEVNIDELIRSLLATGLVYISGQKHLRLLTDKCQTMIMPDGNYYAADNKTGRMTRWSLKFVP</sequence>